<organism evidence="1 2">
    <name type="scientific">Citrus sinensis</name>
    <name type="common">Sweet orange</name>
    <name type="synonym">Citrus aurantium var. sinensis</name>
    <dbReference type="NCBI Taxonomy" id="2711"/>
    <lineage>
        <taxon>Eukaryota</taxon>
        <taxon>Viridiplantae</taxon>
        <taxon>Streptophyta</taxon>
        <taxon>Embryophyta</taxon>
        <taxon>Tracheophyta</taxon>
        <taxon>Spermatophyta</taxon>
        <taxon>Magnoliopsida</taxon>
        <taxon>eudicotyledons</taxon>
        <taxon>Gunneridae</taxon>
        <taxon>Pentapetalae</taxon>
        <taxon>rosids</taxon>
        <taxon>malvids</taxon>
        <taxon>Sapindales</taxon>
        <taxon>Rutaceae</taxon>
        <taxon>Aurantioideae</taxon>
        <taxon>Citrus</taxon>
    </lineage>
</organism>
<evidence type="ECO:0000313" key="2">
    <source>
        <dbReference type="Proteomes" id="UP000829398"/>
    </source>
</evidence>
<accession>A0ACB8LK83</accession>
<evidence type="ECO:0000313" key="1">
    <source>
        <dbReference type="EMBL" id="KAH9773832.1"/>
    </source>
</evidence>
<protein>
    <submittedName>
        <fullName evidence="1">Sucrose transport protein SUC3</fullName>
    </submittedName>
</protein>
<sequence>MIEADEFHHRIDLNSNASSPPSSSHSPIPNGTSNFAVRPKQCSLITLVLSCTVAAGVQFGWALQLSLLTPYIQTLGIQHAFSSFIWLCGPITGLVVQPCVGIWSDKCTSKYGRRRPFILAGCLMISVAVIIIGFSADIGYILGDTKEHCRAAFVFVIGFWLLDLANNTVQVSPDQRNSANAIFCSWMAVGNILGFSAGAIFFAFFFVILFQLIDLVIDLSNNCLSRWFPFLTSRACCAACGNLKAAFLVAVVSNSIIEVKIFTFSFIVKIISSCIYHCEKFNAFIKKSFIEDEHLSWFPFFLFDTDWMGREVYHGDPKGNDHEVKFYDQGVREGAFGLLLNSVVLGVSSFLIEPMCRWIGSRLVWAISNFIVFACMATTAIISVISVREYSGGIEHGIGANQAIKVASLVVFTLLGFPLAITYSVPFAITAELTADSGGGQGLAIGVLNLAIVIPQMIVSLGAGPWDALFGGGNIPAFVLASLSALAGGVVATLKLPHLSSNSFTSSGFHFG</sequence>
<reference evidence="2" key="1">
    <citation type="journal article" date="2023" name="Hortic. Res.">
        <title>A chromosome-level phased genome enabling allele-level studies in sweet orange: a case study on citrus Huanglongbing tolerance.</title>
        <authorList>
            <person name="Wu B."/>
            <person name="Yu Q."/>
            <person name="Deng Z."/>
            <person name="Duan Y."/>
            <person name="Luo F."/>
            <person name="Gmitter F. Jr."/>
        </authorList>
    </citation>
    <scope>NUCLEOTIDE SEQUENCE [LARGE SCALE GENOMIC DNA]</scope>
    <source>
        <strain evidence="2">cv. Valencia</strain>
    </source>
</reference>
<comment type="caution">
    <text evidence="1">The sequence shown here is derived from an EMBL/GenBank/DDBJ whole genome shotgun (WGS) entry which is preliminary data.</text>
</comment>
<dbReference type="EMBL" id="CM039173">
    <property type="protein sequence ID" value="KAH9773832.1"/>
    <property type="molecule type" value="Genomic_DNA"/>
</dbReference>
<keyword evidence="2" id="KW-1185">Reference proteome</keyword>
<name>A0ACB8LK83_CITSI</name>
<dbReference type="Proteomes" id="UP000829398">
    <property type="component" value="Chromosome 4"/>
</dbReference>
<proteinExistence type="predicted"/>
<gene>
    <name evidence="1" type="ORF">KPL71_013436</name>
</gene>